<sequence>MVATLDQALKPGGILQIINSNIPFRLHRAASGYEALRSPLILGPNYTDQFDLNGKHLCSAVPGTGFSAILNRHLGEAEWRLMRPTDLEDVHFRKSGGDTRVVPVENEAIPNMNAAGTVASGSTTYRPEISEDRRPSTHTEIDVHWTAFKNGDVRLHRSARRVWFDGSIASSTKIEIDMTGPVAGVFIESAIGRRSTRISMDLLLGARASQTHLL</sequence>
<feature type="compositionally biased region" description="Basic and acidic residues" evidence="1">
    <location>
        <begin position="128"/>
        <end position="137"/>
    </location>
</feature>
<accession>A0A6J6Z6K3</accession>
<dbReference type="AlphaFoldDB" id="A0A6J6Z6K3"/>
<name>A0A6J6Z6K3_9ZZZZ</name>
<protein>
    <submittedName>
        <fullName evidence="2">Unannotated protein</fullName>
    </submittedName>
</protein>
<organism evidence="2">
    <name type="scientific">freshwater metagenome</name>
    <dbReference type="NCBI Taxonomy" id="449393"/>
    <lineage>
        <taxon>unclassified sequences</taxon>
        <taxon>metagenomes</taxon>
        <taxon>ecological metagenomes</taxon>
    </lineage>
</organism>
<reference evidence="2" key="1">
    <citation type="submission" date="2020-05" db="EMBL/GenBank/DDBJ databases">
        <authorList>
            <person name="Chiriac C."/>
            <person name="Salcher M."/>
            <person name="Ghai R."/>
            <person name="Kavagutti S V."/>
        </authorList>
    </citation>
    <scope>NUCLEOTIDE SEQUENCE</scope>
</reference>
<feature type="region of interest" description="Disordered" evidence="1">
    <location>
        <begin position="115"/>
        <end position="137"/>
    </location>
</feature>
<evidence type="ECO:0000256" key="1">
    <source>
        <dbReference type="SAM" id="MobiDB-lite"/>
    </source>
</evidence>
<dbReference type="EMBL" id="CAFAAO010000054">
    <property type="protein sequence ID" value="CAB4817430.1"/>
    <property type="molecule type" value="Genomic_DNA"/>
</dbReference>
<evidence type="ECO:0000313" key="2">
    <source>
        <dbReference type="EMBL" id="CAB4817430.1"/>
    </source>
</evidence>
<gene>
    <name evidence="2" type="ORF">UFOPK3037_01768</name>
</gene>
<proteinExistence type="predicted"/>